<dbReference type="PANTHER" id="PTHR39322">
    <property type="entry name" value="ACYL-HOMOSERINE-LACTONE SYNTHASE"/>
    <property type="match status" value="1"/>
</dbReference>
<keyword evidence="1" id="KW-0808">Transferase</keyword>
<proteinExistence type="inferred from homology"/>
<sequence>MIHVIDNHLAPQSRSLLQSMFADRKRLFVDLFGWDVPVVDDQYEIDQFDNHHTVYLIATENDGSHAASIRLFPSTQPHMLGTLFSHLCPLGVPVDSGTWESTRLCLPQRHGAERRRTLRNMLFAAMVDVALERGIERYTGVIPDPFRKEVLSLGWQAEPLGPAVRIPGGPIGAFLIHVRPDTPERLRWTGVYPQADARVPA</sequence>
<dbReference type="PANTHER" id="PTHR39322:SF1">
    <property type="entry name" value="ISOVALERYL-HOMOSERINE LACTONE SYNTHASE"/>
    <property type="match status" value="1"/>
</dbReference>
<dbReference type="InterPro" id="IPR001690">
    <property type="entry name" value="Autoind_synthase"/>
</dbReference>
<organism evidence="3 4">
    <name type="scientific">Sphingomonas quercus</name>
    <dbReference type="NCBI Taxonomy" id="2842451"/>
    <lineage>
        <taxon>Bacteria</taxon>
        <taxon>Pseudomonadati</taxon>
        <taxon>Pseudomonadota</taxon>
        <taxon>Alphaproteobacteria</taxon>
        <taxon>Sphingomonadales</taxon>
        <taxon>Sphingomonadaceae</taxon>
        <taxon>Sphingomonas</taxon>
    </lineage>
</organism>
<evidence type="ECO:0000313" key="3">
    <source>
        <dbReference type="EMBL" id="MBU3077635.1"/>
    </source>
</evidence>
<accession>A0ABS6BK88</accession>
<dbReference type="EMBL" id="JAHKRT010000003">
    <property type="protein sequence ID" value="MBU3077635.1"/>
    <property type="molecule type" value="Genomic_DNA"/>
</dbReference>
<dbReference type="PROSITE" id="PS51187">
    <property type="entry name" value="AUTOINDUCER_SYNTH_2"/>
    <property type="match status" value="1"/>
</dbReference>
<comment type="caution">
    <text evidence="3">The sequence shown here is derived from an EMBL/GenBank/DDBJ whole genome shotgun (WGS) entry which is preliminary data.</text>
</comment>
<dbReference type="Pfam" id="PF00765">
    <property type="entry name" value="Autoind_synth"/>
    <property type="match status" value="1"/>
</dbReference>
<evidence type="ECO:0000313" key="4">
    <source>
        <dbReference type="Proteomes" id="UP000776276"/>
    </source>
</evidence>
<protein>
    <submittedName>
        <fullName evidence="3">Autoinducer synthase</fullName>
    </submittedName>
</protein>
<reference evidence="3 4" key="1">
    <citation type="submission" date="2021-06" db="EMBL/GenBank/DDBJ databases">
        <title>Sphingomonas sp. XMGL2, whole genome shotgun sequencing project.</title>
        <authorList>
            <person name="Zhao G."/>
            <person name="Shen L."/>
        </authorList>
    </citation>
    <scope>NUCLEOTIDE SEQUENCE [LARGE SCALE GENOMIC DNA]</scope>
    <source>
        <strain evidence="3 4">XMGL2</strain>
    </source>
</reference>
<gene>
    <name evidence="3" type="ORF">KOF26_07110</name>
</gene>
<keyword evidence="2" id="KW-0673">Quorum sensing</keyword>
<keyword evidence="4" id="KW-1185">Reference proteome</keyword>
<comment type="similarity">
    <text evidence="2">Belongs to the autoinducer synthase family.</text>
</comment>
<name>A0ABS6BK88_9SPHN</name>
<dbReference type="RefSeq" id="WP_216322400.1">
    <property type="nucleotide sequence ID" value="NZ_JAHKRT010000003.1"/>
</dbReference>
<keyword evidence="2" id="KW-0071">Autoinducer synthesis</keyword>
<dbReference type="Proteomes" id="UP000776276">
    <property type="component" value="Unassembled WGS sequence"/>
</dbReference>
<evidence type="ECO:0000256" key="2">
    <source>
        <dbReference type="PROSITE-ProRule" id="PRU00533"/>
    </source>
</evidence>
<evidence type="ECO:0000256" key="1">
    <source>
        <dbReference type="ARBA" id="ARBA00022679"/>
    </source>
</evidence>